<evidence type="ECO:0000256" key="1">
    <source>
        <dbReference type="SAM" id="Phobius"/>
    </source>
</evidence>
<organism evidence="2 3">
    <name type="scientific">Thalassobacterium maritimum</name>
    <dbReference type="NCBI Taxonomy" id="3041265"/>
    <lineage>
        <taxon>Bacteria</taxon>
        <taxon>Pseudomonadati</taxon>
        <taxon>Verrucomicrobiota</taxon>
        <taxon>Opitutia</taxon>
        <taxon>Puniceicoccales</taxon>
        <taxon>Coraliomargaritaceae</taxon>
        <taxon>Thalassobacterium</taxon>
    </lineage>
</organism>
<keyword evidence="1" id="KW-0812">Transmembrane</keyword>
<gene>
    <name evidence="2" type="ORF">QEH52_01835</name>
</gene>
<dbReference type="Proteomes" id="UP001225316">
    <property type="component" value="Unassembled WGS sequence"/>
</dbReference>
<accession>A0ABU1AQ19</accession>
<evidence type="ECO:0000313" key="2">
    <source>
        <dbReference type="EMBL" id="MDQ8206233.1"/>
    </source>
</evidence>
<sequence length="110" mass="12408">MPKLTAINLVSIMLWLLLVIGGLGRYYVVNEIEREIDTKLSAKLTAISASLDNISVRLDDDNGTGWPIIDQRNYWQLGKLAWEASDRLSDVPFPMPDPLKIRELRVSGNL</sequence>
<keyword evidence="1" id="KW-1133">Transmembrane helix</keyword>
<protein>
    <submittedName>
        <fullName evidence="2">Uncharacterized protein</fullName>
    </submittedName>
</protein>
<dbReference type="RefSeq" id="WP_308948250.1">
    <property type="nucleotide sequence ID" value="NZ_JARXHW010000002.1"/>
</dbReference>
<keyword evidence="3" id="KW-1185">Reference proteome</keyword>
<evidence type="ECO:0000313" key="3">
    <source>
        <dbReference type="Proteomes" id="UP001225316"/>
    </source>
</evidence>
<comment type="caution">
    <text evidence="2">The sequence shown here is derived from an EMBL/GenBank/DDBJ whole genome shotgun (WGS) entry which is preliminary data.</text>
</comment>
<reference evidence="2 3" key="1">
    <citation type="submission" date="2023-04" db="EMBL/GenBank/DDBJ databases">
        <title>A novel bacteria isolated from coastal sediment.</title>
        <authorList>
            <person name="Liu X.-J."/>
            <person name="Du Z.-J."/>
        </authorList>
    </citation>
    <scope>NUCLEOTIDE SEQUENCE [LARGE SCALE GENOMIC DNA]</scope>
    <source>
        <strain evidence="2 3">SDUM461003</strain>
    </source>
</reference>
<feature type="transmembrane region" description="Helical" evidence="1">
    <location>
        <begin position="6"/>
        <end position="28"/>
    </location>
</feature>
<dbReference type="EMBL" id="JARXHW010000002">
    <property type="protein sequence ID" value="MDQ8206233.1"/>
    <property type="molecule type" value="Genomic_DNA"/>
</dbReference>
<keyword evidence="1" id="KW-0472">Membrane</keyword>
<proteinExistence type="predicted"/>
<name>A0ABU1AQ19_9BACT</name>